<evidence type="ECO:0000313" key="8">
    <source>
        <dbReference type="Proteomes" id="UP000224567"/>
    </source>
</evidence>
<dbReference type="OrthoDB" id="1711310at2759"/>
<accession>A0A2G2X9E8</accession>
<gene>
    <name evidence="7" type="ORF">CQW23_08433</name>
</gene>
<dbReference type="GO" id="GO:0016192">
    <property type="term" value="P:vesicle-mediated transport"/>
    <property type="evidence" value="ECO:0007669"/>
    <property type="project" value="InterPro"/>
</dbReference>
<comment type="subcellular location">
    <subcellularLocation>
        <location evidence="1">Endomembrane system</location>
    </subcellularLocation>
</comment>
<reference evidence="7 8" key="1">
    <citation type="journal article" date="2017" name="Genome Biol.">
        <title>New reference genome sequences of hot pepper reveal the massive evolution of plant disease-resistance genes by retroduplication.</title>
        <authorList>
            <person name="Kim S."/>
            <person name="Park J."/>
            <person name="Yeom S.I."/>
            <person name="Kim Y.M."/>
            <person name="Seo E."/>
            <person name="Kim K.T."/>
            <person name="Kim M.S."/>
            <person name="Lee J.M."/>
            <person name="Cheong K."/>
            <person name="Shin H.S."/>
            <person name="Kim S.B."/>
            <person name="Han K."/>
            <person name="Lee J."/>
            <person name="Park M."/>
            <person name="Lee H.A."/>
            <person name="Lee H.Y."/>
            <person name="Lee Y."/>
            <person name="Oh S."/>
            <person name="Lee J.H."/>
            <person name="Choi E."/>
            <person name="Choi E."/>
            <person name="Lee S.E."/>
            <person name="Jeon J."/>
            <person name="Kim H."/>
            <person name="Choi G."/>
            <person name="Song H."/>
            <person name="Lee J."/>
            <person name="Lee S.C."/>
            <person name="Kwon J.K."/>
            <person name="Lee H.Y."/>
            <person name="Koo N."/>
            <person name="Hong Y."/>
            <person name="Kim R.W."/>
            <person name="Kang W.H."/>
            <person name="Huh J.H."/>
            <person name="Kang B.C."/>
            <person name="Yang T.J."/>
            <person name="Lee Y.H."/>
            <person name="Bennetzen J.L."/>
            <person name="Choi D."/>
        </authorList>
    </citation>
    <scope>NUCLEOTIDE SEQUENCE [LARGE SCALE GENOMIC DNA]</scope>
    <source>
        <strain evidence="8">cv. PBC81</strain>
    </source>
</reference>
<comment type="caution">
    <text evidence="7">The sequence shown here is derived from an EMBL/GenBank/DDBJ whole genome shotgun (WGS) entry which is preliminary data.</text>
</comment>
<dbReference type="GO" id="GO:0012505">
    <property type="term" value="C:endomembrane system"/>
    <property type="evidence" value="ECO:0007669"/>
    <property type="project" value="UniProtKB-SubCell"/>
</dbReference>
<reference evidence="8" key="2">
    <citation type="journal article" date="2017" name="J. Anim. Genet.">
        <title>Multiple reference genome sequences of hot pepper reveal the massive evolution of plant disease resistance genes by retroduplication.</title>
        <authorList>
            <person name="Kim S."/>
            <person name="Park J."/>
            <person name="Yeom S.-I."/>
            <person name="Kim Y.-M."/>
            <person name="Seo E."/>
            <person name="Kim K.-T."/>
            <person name="Kim M.-S."/>
            <person name="Lee J.M."/>
            <person name="Cheong K."/>
            <person name="Shin H.-S."/>
            <person name="Kim S.-B."/>
            <person name="Han K."/>
            <person name="Lee J."/>
            <person name="Park M."/>
            <person name="Lee H.-A."/>
            <person name="Lee H.-Y."/>
            <person name="Lee Y."/>
            <person name="Oh S."/>
            <person name="Lee J.H."/>
            <person name="Choi E."/>
            <person name="Choi E."/>
            <person name="Lee S.E."/>
            <person name="Jeon J."/>
            <person name="Kim H."/>
            <person name="Choi G."/>
            <person name="Song H."/>
            <person name="Lee J."/>
            <person name="Lee S.-C."/>
            <person name="Kwon J.-K."/>
            <person name="Lee H.-Y."/>
            <person name="Koo N."/>
            <person name="Hong Y."/>
            <person name="Kim R.W."/>
            <person name="Kang W.-H."/>
            <person name="Huh J.H."/>
            <person name="Kang B.-C."/>
            <person name="Yang T.-J."/>
            <person name="Lee Y.-H."/>
            <person name="Bennetzen J.L."/>
            <person name="Choi D."/>
        </authorList>
    </citation>
    <scope>NUCLEOTIDE SEQUENCE [LARGE SCALE GENOMIC DNA]</scope>
    <source>
        <strain evidence="8">cv. PBC81</strain>
    </source>
</reference>
<proteinExistence type="inferred from homology"/>
<dbReference type="InterPro" id="IPR011989">
    <property type="entry name" value="ARM-like"/>
</dbReference>
<evidence type="ECO:0000256" key="4">
    <source>
        <dbReference type="ARBA" id="ARBA00022927"/>
    </source>
</evidence>
<dbReference type="InterPro" id="IPR002553">
    <property type="entry name" value="Clathrin/coatomer_adapt-like_N"/>
</dbReference>
<comment type="similarity">
    <text evidence="2">Belongs to the adaptor complexes large subunit family.</text>
</comment>
<evidence type="ECO:0000256" key="3">
    <source>
        <dbReference type="ARBA" id="ARBA00022448"/>
    </source>
</evidence>
<dbReference type="SUPFAM" id="SSF48371">
    <property type="entry name" value="ARM repeat"/>
    <property type="match status" value="1"/>
</dbReference>
<name>A0A2G2X9E8_CAPBA</name>
<evidence type="ECO:0000259" key="6">
    <source>
        <dbReference type="Pfam" id="PF01602"/>
    </source>
</evidence>
<protein>
    <submittedName>
        <fullName evidence="7">AP-2 complex subunit beta</fullName>
    </submittedName>
</protein>
<dbReference type="EMBL" id="MLFT02000003">
    <property type="protein sequence ID" value="PHT53971.1"/>
    <property type="molecule type" value="Genomic_DNA"/>
</dbReference>
<keyword evidence="8" id="KW-1185">Reference proteome</keyword>
<organism evidence="7 8">
    <name type="scientific">Capsicum baccatum</name>
    <name type="common">Peruvian pepper</name>
    <dbReference type="NCBI Taxonomy" id="33114"/>
    <lineage>
        <taxon>Eukaryota</taxon>
        <taxon>Viridiplantae</taxon>
        <taxon>Streptophyta</taxon>
        <taxon>Embryophyta</taxon>
        <taxon>Tracheophyta</taxon>
        <taxon>Spermatophyta</taxon>
        <taxon>Magnoliopsida</taxon>
        <taxon>eudicotyledons</taxon>
        <taxon>Gunneridae</taxon>
        <taxon>Pentapetalae</taxon>
        <taxon>asterids</taxon>
        <taxon>lamiids</taxon>
        <taxon>Solanales</taxon>
        <taxon>Solanaceae</taxon>
        <taxon>Solanoideae</taxon>
        <taxon>Capsiceae</taxon>
        <taxon>Capsicum</taxon>
    </lineage>
</organism>
<keyword evidence="5" id="KW-0472">Membrane</keyword>
<keyword evidence="4" id="KW-0653">Protein transport</keyword>
<evidence type="ECO:0000256" key="5">
    <source>
        <dbReference type="ARBA" id="ARBA00023136"/>
    </source>
</evidence>
<feature type="domain" description="Clathrin/coatomer adaptor adaptin-like N-terminal" evidence="6">
    <location>
        <begin position="204"/>
        <end position="408"/>
    </location>
</feature>
<dbReference type="GO" id="GO:0006886">
    <property type="term" value="P:intracellular protein transport"/>
    <property type="evidence" value="ECO:0007669"/>
    <property type="project" value="InterPro"/>
</dbReference>
<dbReference type="PANTHER" id="PTHR11134">
    <property type="entry name" value="ADAPTOR COMPLEX SUBUNIT BETA FAMILY MEMBER"/>
    <property type="match status" value="1"/>
</dbReference>
<dbReference type="STRING" id="33114.A0A2G2X9E8"/>
<sequence>MDYVENQKNYGIEEENEVDAIDLDEDDENIGETPIVGNANVRSESINRPPRPSRAPRARRTTSIAYNFLHAYAMILSDETQKSTVVDSGILGANPGSLGYNQNPYKGKQVFHIADQNMQIGAYSFTKDQYDEIISLLKNKPDIELLIIVAGHILWEGDGDWQVAFRSLDSPRVHRATSSIVRTIQIIKREMSDHDSKYFSTTKKGEIPELKEELNSQYKDKRKDVVKKVISVMIVGKDVSSLFTNVVSCMQTENLELKKLVYLYLINYAKIQRDLAILAINTFVKDSQDPNPLIRDLAVRTMGYIRIDKITEYLCDPLQHCLKDDDPYIRKTTAICVAKLYDINVDLMEDRGFLDALKDLIADNNPMVAANVVAALDEIQESSSRPIFKITSHTLSKLLTTLNKYTEFRFQNRTTFTYYQSLGSKIFERIGSELL</sequence>
<dbReference type="Proteomes" id="UP000224567">
    <property type="component" value="Unassembled WGS sequence"/>
</dbReference>
<dbReference type="Pfam" id="PF01602">
    <property type="entry name" value="Adaptin_N"/>
    <property type="match status" value="1"/>
</dbReference>
<dbReference type="GO" id="GO:0030117">
    <property type="term" value="C:membrane coat"/>
    <property type="evidence" value="ECO:0007669"/>
    <property type="project" value="InterPro"/>
</dbReference>
<dbReference type="InterPro" id="IPR016024">
    <property type="entry name" value="ARM-type_fold"/>
</dbReference>
<dbReference type="Gene3D" id="1.25.10.10">
    <property type="entry name" value="Leucine-rich Repeat Variant"/>
    <property type="match status" value="1"/>
</dbReference>
<evidence type="ECO:0000256" key="1">
    <source>
        <dbReference type="ARBA" id="ARBA00004308"/>
    </source>
</evidence>
<evidence type="ECO:0000313" key="7">
    <source>
        <dbReference type="EMBL" id="PHT53971.1"/>
    </source>
</evidence>
<dbReference type="AlphaFoldDB" id="A0A2G2X9E8"/>
<evidence type="ECO:0000256" key="2">
    <source>
        <dbReference type="ARBA" id="ARBA00006613"/>
    </source>
</evidence>
<keyword evidence="3" id="KW-0813">Transport</keyword>
<dbReference type="InterPro" id="IPR026739">
    <property type="entry name" value="AP_beta"/>
</dbReference>